<dbReference type="InterPro" id="IPR014729">
    <property type="entry name" value="Rossmann-like_a/b/a_fold"/>
</dbReference>
<accession>A0A0Q9XZZ8</accession>
<evidence type="ECO:0000259" key="2">
    <source>
        <dbReference type="Pfam" id="PF00582"/>
    </source>
</evidence>
<feature type="domain" description="UspA" evidence="2">
    <location>
        <begin position="1"/>
        <end position="139"/>
    </location>
</feature>
<dbReference type="EMBL" id="LGPB01000141">
    <property type="protein sequence ID" value="KRG08931.1"/>
    <property type="molecule type" value="Genomic_DNA"/>
</dbReference>
<evidence type="ECO:0000256" key="1">
    <source>
        <dbReference type="ARBA" id="ARBA00008791"/>
    </source>
</evidence>
<reference evidence="3 5" key="2">
    <citation type="submission" date="2015-06" db="EMBL/GenBank/DDBJ databases">
        <title>Genome sequencing project of Bacillus galactosidilyticus PL133.</title>
        <authorList>
            <person name="Gaiero J."/>
            <person name="Nicol R."/>
            <person name="Habash M."/>
        </authorList>
    </citation>
    <scope>NUCLEOTIDE SEQUENCE [LARGE SCALE GENOMIC DNA]</scope>
    <source>
        <strain evidence="3 5">PL133</strain>
    </source>
</reference>
<organism evidence="3 5">
    <name type="scientific">Lederbergia galactosidilytica</name>
    <dbReference type="NCBI Taxonomy" id="217031"/>
    <lineage>
        <taxon>Bacteria</taxon>
        <taxon>Bacillati</taxon>
        <taxon>Bacillota</taxon>
        <taxon>Bacilli</taxon>
        <taxon>Bacillales</taxon>
        <taxon>Bacillaceae</taxon>
        <taxon>Lederbergia</taxon>
    </lineage>
</organism>
<dbReference type="SUPFAM" id="SSF52402">
    <property type="entry name" value="Adenine nucleotide alpha hydrolases-like"/>
    <property type="match status" value="1"/>
</dbReference>
<dbReference type="EMBL" id="LDJR01000057">
    <property type="protein sequence ID" value="OAK68149.1"/>
    <property type="molecule type" value="Genomic_DNA"/>
</dbReference>
<reference evidence="4 6" key="1">
    <citation type="submission" date="2015-05" db="EMBL/GenBank/DDBJ databases">
        <title>Comparison of genome.</title>
        <authorList>
            <person name="Zheng Z."/>
            <person name="Sun M."/>
        </authorList>
    </citation>
    <scope>NUCLEOTIDE SEQUENCE [LARGE SCALE GENOMIC DNA]</scope>
    <source>
        <strain evidence="4 6">G25-74</strain>
    </source>
</reference>
<keyword evidence="6" id="KW-1185">Reference proteome</keyword>
<dbReference type="Pfam" id="PF00582">
    <property type="entry name" value="Usp"/>
    <property type="match status" value="1"/>
</dbReference>
<evidence type="ECO:0000313" key="5">
    <source>
        <dbReference type="Proteomes" id="UP000053881"/>
    </source>
</evidence>
<evidence type="ECO:0000313" key="4">
    <source>
        <dbReference type="EMBL" id="OAK68149.1"/>
    </source>
</evidence>
<comment type="similarity">
    <text evidence="1">Belongs to the universal stress protein A family.</text>
</comment>
<dbReference type="InterPro" id="IPR006016">
    <property type="entry name" value="UspA"/>
</dbReference>
<dbReference type="AlphaFoldDB" id="A0A0Q9XZZ8"/>
<evidence type="ECO:0000313" key="6">
    <source>
        <dbReference type="Proteomes" id="UP000077881"/>
    </source>
</evidence>
<dbReference type="InterPro" id="IPR006015">
    <property type="entry name" value="Universal_stress_UspA"/>
</dbReference>
<dbReference type="Proteomes" id="UP000077881">
    <property type="component" value="Unassembled WGS sequence"/>
</dbReference>
<comment type="caution">
    <text evidence="3">The sequence shown here is derived from an EMBL/GenBank/DDBJ whole genome shotgun (WGS) entry which is preliminary data.</text>
</comment>
<dbReference type="PANTHER" id="PTHR46268">
    <property type="entry name" value="STRESS RESPONSE PROTEIN NHAX"/>
    <property type="match status" value="1"/>
</dbReference>
<name>A0A0Q9XZZ8_9BACI</name>
<dbReference type="PANTHER" id="PTHR46268:SF6">
    <property type="entry name" value="UNIVERSAL STRESS PROTEIN UP12"/>
    <property type="match status" value="1"/>
</dbReference>
<dbReference type="RefSeq" id="WP_057982048.1">
    <property type="nucleotide sequence ID" value="NZ_JAGGKH010000009.1"/>
</dbReference>
<dbReference type="PRINTS" id="PR01438">
    <property type="entry name" value="UNVRSLSTRESS"/>
</dbReference>
<gene>
    <name evidence="4" type="ORF">ABB05_16445</name>
    <name evidence="3" type="ORF">ACA29_24390</name>
</gene>
<dbReference type="Proteomes" id="UP000053881">
    <property type="component" value="Unassembled WGS sequence"/>
</dbReference>
<dbReference type="CDD" id="cd00293">
    <property type="entry name" value="USP-like"/>
    <property type="match status" value="1"/>
</dbReference>
<dbReference type="STRING" id="217031.ABB05_16445"/>
<evidence type="ECO:0000313" key="3">
    <source>
        <dbReference type="EMBL" id="KRG08931.1"/>
    </source>
</evidence>
<protein>
    <submittedName>
        <fullName evidence="3">Universal stress protein</fullName>
    </submittedName>
</protein>
<dbReference type="PATRIC" id="fig|217031.4.peg.8230"/>
<dbReference type="Gene3D" id="3.40.50.620">
    <property type="entry name" value="HUPs"/>
    <property type="match status" value="1"/>
</dbReference>
<sequence>MYNRILLAADGSEYSLRAAGETLKIAILAKNVEVEIVFVMDYSKAKSEVLHSKDPEVLEFERRQKILPIEEYFSREGVKYKTTMLHGDPGPAIVEYANKQACDLVVVGSRGLNSLQEMVLGSVSHKVAKRVECPVLIVK</sequence>
<dbReference type="OrthoDB" id="9777884at2"/>
<proteinExistence type="inferred from homology"/>